<dbReference type="RefSeq" id="WP_086077755.1">
    <property type="nucleotide sequence ID" value="NZ_CP021111.1"/>
</dbReference>
<evidence type="ECO:0000313" key="3">
    <source>
        <dbReference type="EMBL" id="ARP93985.1"/>
    </source>
</evidence>
<feature type="transmembrane region" description="Helical" evidence="1">
    <location>
        <begin position="23"/>
        <end position="45"/>
    </location>
</feature>
<dbReference type="OrthoDB" id="9815002at2"/>
<dbReference type="Pfam" id="PF01464">
    <property type="entry name" value="SLT"/>
    <property type="match status" value="1"/>
</dbReference>
<dbReference type="STRING" id="463040.CAL15_06065"/>
<proteinExistence type="predicted"/>
<evidence type="ECO:0000256" key="1">
    <source>
        <dbReference type="SAM" id="Phobius"/>
    </source>
</evidence>
<dbReference type="AlphaFoldDB" id="A0A1W6Z9R7"/>
<name>A0A1W6Z9R7_9BORD</name>
<dbReference type="Proteomes" id="UP000194161">
    <property type="component" value="Chromosome"/>
</dbReference>
<keyword evidence="4" id="KW-1185">Reference proteome</keyword>
<dbReference type="InterPro" id="IPR008258">
    <property type="entry name" value="Transglycosylase_SLT_dom_1"/>
</dbReference>
<reference evidence="3 4" key="1">
    <citation type="submission" date="2017-05" db="EMBL/GenBank/DDBJ databases">
        <title>Complete and WGS of Bordetella genogroups.</title>
        <authorList>
            <person name="Spilker T."/>
            <person name="LiPuma J."/>
        </authorList>
    </citation>
    <scope>NUCLEOTIDE SEQUENCE [LARGE SCALE GENOMIC DNA]</scope>
    <source>
        <strain evidence="3 4">AU7206</strain>
    </source>
</reference>
<sequence>MPDASVAAVHRLAQGVHRQLAEWLRICSVYLGIAVIVTVSMGFALPGLRDQALQVHKALLTALAPTSAQSALESDPAPETGLEAATAVAMAVPAAPASNATGLLGPLGADKPAVAVKAAAAAKRLPPGTSGSQIEALRNYISRKYKVAYDATGVLVNTAYRVGREQSIDPLLLLAVIAIESRYNPFAESPVGAQGLMQVMTRVHKDKFEALAETGRPGGALDPVSNIHVGTTILRDCIDRRGSVTGGLACYVGASGPDDNGYGAKVQAERRRLALASGIALARD</sequence>
<dbReference type="CDD" id="cd00254">
    <property type="entry name" value="LT-like"/>
    <property type="match status" value="1"/>
</dbReference>
<keyword evidence="1" id="KW-1133">Transmembrane helix</keyword>
<organism evidence="3 4">
    <name type="scientific">Bordetella genomosp. 13</name>
    <dbReference type="NCBI Taxonomy" id="463040"/>
    <lineage>
        <taxon>Bacteria</taxon>
        <taxon>Pseudomonadati</taxon>
        <taxon>Pseudomonadota</taxon>
        <taxon>Betaproteobacteria</taxon>
        <taxon>Burkholderiales</taxon>
        <taxon>Alcaligenaceae</taxon>
        <taxon>Bordetella</taxon>
    </lineage>
</organism>
<dbReference type="KEGG" id="bgm:CAL15_06065"/>
<accession>A0A1W6Z9R7</accession>
<evidence type="ECO:0000313" key="4">
    <source>
        <dbReference type="Proteomes" id="UP000194161"/>
    </source>
</evidence>
<dbReference type="EMBL" id="CP021111">
    <property type="protein sequence ID" value="ARP93985.1"/>
    <property type="molecule type" value="Genomic_DNA"/>
</dbReference>
<protein>
    <submittedName>
        <fullName evidence="3">Lytic transglycosylase</fullName>
    </submittedName>
</protein>
<keyword evidence="1" id="KW-0812">Transmembrane</keyword>
<dbReference type="SUPFAM" id="SSF53955">
    <property type="entry name" value="Lysozyme-like"/>
    <property type="match status" value="1"/>
</dbReference>
<feature type="domain" description="Transglycosylase SLT" evidence="2">
    <location>
        <begin position="165"/>
        <end position="251"/>
    </location>
</feature>
<evidence type="ECO:0000259" key="2">
    <source>
        <dbReference type="Pfam" id="PF01464"/>
    </source>
</evidence>
<gene>
    <name evidence="3" type="ORF">CAL15_06065</name>
</gene>
<dbReference type="Gene3D" id="1.10.530.10">
    <property type="match status" value="1"/>
</dbReference>
<dbReference type="InterPro" id="IPR023346">
    <property type="entry name" value="Lysozyme-like_dom_sf"/>
</dbReference>
<keyword evidence="1" id="KW-0472">Membrane</keyword>